<protein>
    <submittedName>
        <fullName evidence="2">Uncharacterized protein</fullName>
    </submittedName>
</protein>
<dbReference type="EMBL" id="PGCI01000031">
    <property type="protein sequence ID" value="PLW47478.1"/>
    <property type="molecule type" value="Genomic_DNA"/>
</dbReference>
<evidence type="ECO:0000256" key="1">
    <source>
        <dbReference type="SAM" id="MobiDB-lite"/>
    </source>
</evidence>
<dbReference type="Proteomes" id="UP000235392">
    <property type="component" value="Unassembled WGS sequence"/>
</dbReference>
<evidence type="ECO:0000313" key="3">
    <source>
        <dbReference type="Proteomes" id="UP000235392"/>
    </source>
</evidence>
<evidence type="ECO:0000313" key="2">
    <source>
        <dbReference type="EMBL" id="PLW47478.1"/>
    </source>
</evidence>
<sequence>MAIGQGTQRATQTLLGLGRVRAAIGGKNTKMAPPKKPAAGHGLGWAAHWAKPPNGAPRAGGLPEMGDWASSACAAQAPLACL</sequence>
<reference evidence="2 3" key="1">
    <citation type="submission" date="2017-11" db="EMBL/GenBank/DDBJ databases">
        <title>De novo assembly and phasing of dikaryotic genomes from two isolates of Puccinia coronata f. sp. avenae, the causal agent of oat crown rust.</title>
        <authorList>
            <person name="Miller M.E."/>
            <person name="Zhang Y."/>
            <person name="Omidvar V."/>
            <person name="Sperschneider J."/>
            <person name="Schwessinger B."/>
            <person name="Raley C."/>
            <person name="Palmer J.M."/>
            <person name="Garnica D."/>
            <person name="Upadhyaya N."/>
            <person name="Rathjen J."/>
            <person name="Taylor J.M."/>
            <person name="Park R.F."/>
            <person name="Dodds P.N."/>
            <person name="Hirsch C.D."/>
            <person name="Kianian S.F."/>
            <person name="Figueroa M."/>
        </authorList>
    </citation>
    <scope>NUCLEOTIDE SEQUENCE [LARGE SCALE GENOMIC DNA]</scope>
    <source>
        <strain evidence="2">12SD80</strain>
    </source>
</reference>
<gene>
    <name evidence="2" type="ORF">PCASD_04452</name>
</gene>
<proteinExistence type="predicted"/>
<accession>A0A2N5VBV1</accession>
<comment type="caution">
    <text evidence="2">The sequence shown here is derived from an EMBL/GenBank/DDBJ whole genome shotgun (WGS) entry which is preliminary data.</text>
</comment>
<name>A0A2N5VBV1_9BASI</name>
<organism evidence="2 3">
    <name type="scientific">Puccinia coronata f. sp. avenae</name>
    <dbReference type="NCBI Taxonomy" id="200324"/>
    <lineage>
        <taxon>Eukaryota</taxon>
        <taxon>Fungi</taxon>
        <taxon>Dikarya</taxon>
        <taxon>Basidiomycota</taxon>
        <taxon>Pucciniomycotina</taxon>
        <taxon>Pucciniomycetes</taxon>
        <taxon>Pucciniales</taxon>
        <taxon>Pucciniaceae</taxon>
        <taxon>Puccinia</taxon>
    </lineage>
</organism>
<feature type="region of interest" description="Disordered" evidence="1">
    <location>
        <begin position="26"/>
        <end position="63"/>
    </location>
</feature>
<dbReference type="AlphaFoldDB" id="A0A2N5VBV1"/>